<dbReference type="GO" id="GO:0003676">
    <property type="term" value="F:nucleic acid binding"/>
    <property type="evidence" value="ECO:0007669"/>
    <property type="project" value="InterPro"/>
</dbReference>
<dbReference type="InterPro" id="IPR036397">
    <property type="entry name" value="RNaseH_sf"/>
</dbReference>
<dbReference type="EMBL" id="BGPR01002520">
    <property type="protein sequence ID" value="GBM74852.1"/>
    <property type="molecule type" value="Genomic_DNA"/>
</dbReference>
<name>A0A4Y2IBP7_ARAVE</name>
<dbReference type="AlphaFoldDB" id="A0A4Y2IBP7"/>
<evidence type="ECO:0000313" key="3">
    <source>
        <dbReference type="Proteomes" id="UP000499080"/>
    </source>
</evidence>
<evidence type="ECO:0000313" key="2">
    <source>
        <dbReference type="EMBL" id="GBM74852.1"/>
    </source>
</evidence>
<dbReference type="Pfam" id="PF00075">
    <property type="entry name" value="RNase_H"/>
    <property type="match status" value="1"/>
</dbReference>
<dbReference type="OrthoDB" id="3267074at2759"/>
<protein>
    <recommendedName>
        <fullName evidence="1">RNase H type-1 domain-containing protein</fullName>
    </recommendedName>
</protein>
<organism evidence="2 3">
    <name type="scientific">Araneus ventricosus</name>
    <name type="common">Orbweaver spider</name>
    <name type="synonym">Epeira ventricosa</name>
    <dbReference type="NCBI Taxonomy" id="182803"/>
    <lineage>
        <taxon>Eukaryota</taxon>
        <taxon>Metazoa</taxon>
        <taxon>Ecdysozoa</taxon>
        <taxon>Arthropoda</taxon>
        <taxon>Chelicerata</taxon>
        <taxon>Arachnida</taxon>
        <taxon>Araneae</taxon>
        <taxon>Araneomorphae</taxon>
        <taxon>Entelegynae</taxon>
        <taxon>Araneoidea</taxon>
        <taxon>Araneidae</taxon>
        <taxon>Araneus</taxon>
    </lineage>
</organism>
<proteinExistence type="predicted"/>
<dbReference type="SUPFAM" id="SSF53098">
    <property type="entry name" value="Ribonuclease H-like"/>
    <property type="match status" value="1"/>
</dbReference>
<comment type="caution">
    <text evidence="2">The sequence shown here is derived from an EMBL/GenBank/DDBJ whole genome shotgun (WGS) entry which is preliminary data.</text>
</comment>
<feature type="domain" description="RNase H type-1" evidence="1">
    <location>
        <begin position="84"/>
        <end position="205"/>
    </location>
</feature>
<dbReference type="InterPro" id="IPR002156">
    <property type="entry name" value="RNaseH_domain"/>
</dbReference>
<accession>A0A4Y2IBP7</accession>
<dbReference type="Gene3D" id="3.30.420.10">
    <property type="entry name" value="Ribonuclease H-like superfamily/Ribonuclease H"/>
    <property type="match status" value="1"/>
</dbReference>
<dbReference type="CDD" id="cd09276">
    <property type="entry name" value="Rnase_HI_RT_non_LTR"/>
    <property type="match status" value="1"/>
</dbReference>
<dbReference type="PROSITE" id="PS50879">
    <property type="entry name" value="RNASE_H_1"/>
    <property type="match status" value="1"/>
</dbReference>
<dbReference type="GO" id="GO:0004523">
    <property type="term" value="F:RNA-DNA hybrid ribonuclease activity"/>
    <property type="evidence" value="ECO:0007669"/>
    <property type="project" value="InterPro"/>
</dbReference>
<dbReference type="Proteomes" id="UP000499080">
    <property type="component" value="Unassembled WGS sequence"/>
</dbReference>
<dbReference type="InterPro" id="IPR012337">
    <property type="entry name" value="RNaseH-like_sf"/>
</dbReference>
<evidence type="ECO:0000259" key="1">
    <source>
        <dbReference type="PROSITE" id="PS50879"/>
    </source>
</evidence>
<keyword evidence="3" id="KW-1185">Reference proteome</keyword>
<gene>
    <name evidence="2" type="ORF">AVEN_81718_1</name>
</gene>
<reference evidence="2 3" key="1">
    <citation type="journal article" date="2019" name="Sci. Rep.">
        <title>Orb-weaving spider Araneus ventricosus genome elucidates the spidroin gene catalogue.</title>
        <authorList>
            <person name="Kono N."/>
            <person name="Nakamura H."/>
            <person name="Ohtoshi R."/>
            <person name="Moran D.A.P."/>
            <person name="Shinohara A."/>
            <person name="Yoshida Y."/>
            <person name="Fujiwara M."/>
            <person name="Mori M."/>
            <person name="Tomita M."/>
            <person name="Arakawa K."/>
        </authorList>
    </citation>
    <scope>NUCLEOTIDE SEQUENCE [LARGE SCALE GENOMIC DNA]</scope>
</reference>
<sequence>MDAPWNTPNNPLHLAPTCRSGEVQLKSFPCGGVSSLEERAADWSHKMKHSFCRGAREWLQLMGIGSKKNSTEAVCAKRPLGLREVDLLTLLIYGQVGAAFSVFDPQHSGDFQFRLDDHCSVFQAELTAIKQALLWKQQNRPHANCHLFTDSMSSLKALQKFAPKNNLVEDINSLLDGTISLHWVKAHIGVAGNEVADKAAKAASDRPSVDIHLGIPERSLKTSIRHLLLREWQDRWKDDNAKGRFTFNIFPEVKTNRCIDNHQLSQVVTNHGLCPYCLKKFNLRECNCRCGEDVDDDILHYIFRCPLLDSQRSLIRLGQSVLQILQDKHRTKEVKSLLSFLFLHQQDIFEQDPDDIS</sequence>